<sequence length="96" mass="10859">VRALQKELRLRSDAADSELRSLRAETAAAQTQAAQVRADEEVTMRRMREEFREAREKLAAAEATVSVHEERAKRLGADVEAERVDGDARVQRLRAE</sequence>
<keyword evidence="1" id="KW-0175">Coiled coil</keyword>
<comment type="caution">
    <text evidence="2">The sequence shown here is derived from an EMBL/GenBank/DDBJ whole genome shotgun (WGS) entry which is preliminary data.</text>
</comment>
<protein>
    <submittedName>
        <fullName evidence="2">Uncharacterized protein</fullName>
    </submittedName>
</protein>
<feature type="non-terminal residue" evidence="2">
    <location>
        <position position="96"/>
    </location>
</feature>
<evidence type="ECO:0000313" key="2">
    <source>
        <dbReference type="EMBL" id="CAE7762364.1"/>
    </source>
</evidence>
<dbReference type="AlphaFoldDB" id="A0A812Y2J9"/>
<name>A0A812Y2J9_SYMPI</name>
<gene>
    <name evidence="2" type="ORF">SPIL2461_LOCUS22268</name>
</gene>
<feature type="coiled-coil region" evidence="1">
    <location>
        <begin position="5"/>
        <end position="71"/>
    </location>
</feature>
<dbReference type="Proteomes" id="UP000649617">
    <property type="component" value="Unassembled WGS sequence"/>
</dbReference>
<dbReference type="EMBL" id="CAJNIZ010047099">
    <property type="protein sequence ID" value="CAE7762364.1"/>
    <property type="molecule type" value="Genomic_DNA"/>
</dbReference>
<feature type="non-terminal residue" evidence="2">
    <location>
        <position position="1"/>
    </location>
</feature>
<reference evidence="2" key="1">
    <citation type="submission" date="2021-02" db="EMBL/GenBank/DDBJ databases">
        <authorList>
            <person name="Dougan E. K."/>
            <person name="Rhodes N."/>
            <person name="Thang M."/>
            <person name="Chan C."/>
        </authorList>
    </citation>
    <scope>NUCLEOTIDE SEQUENCE</scope>
</reference>
<keyword evidence="3" id="KW-1185">Reference proteome</keyword>
<evidence type="ECO:0000313" key="3">
    <source>
        <dbReference type="Proteomes" id="UP000649617"/>
    </source>
</evidence>
<accession>A0A812Y2J9</accession>
<proteinExistence type="predicted"/>
<evidence type="ECO:0000256" key="1">
    <source>
        <dbReference type="SAM" id="Coils"/>
    </source>
</evidence>
<organism evidence="2 3">
    <name type="scientific">Symbiodinium pilosum</name>
    <name type="common">Dinoflagellate</name>
    <dbReference type="NCBI Taxonomy" id="2952"/>
    <lineage>
        <taxon>Eukaryota</taxon>
        <taxon>Sar</taxon>
        <taxon>Alveolata</taxon>
        <taxon>Dinophyceae</taxon>
        <taxon>Suessiales</taxon>
        <taxon>Symbiodiniaceae</taxon>
        <taxon>Symbiodinium</taxon>
    </lineage>
</organism>